<name>A0ABY7XGM0_9BACL</name>
<proteinExistence type="predicted"/>
<organism evidence="2 3">
    <name type="scientific">Paenibacillus urinalis</name>
    <dbReference type="NCBI Taxonomy" id="521520"/>
    <lineage>
        <taxon>Bacteria</taxon>
        <taxon>Bacillati</taxon>
        <taxon>Bacillota</taxon>
        <taxon>Bacilli</taxon>
        <taxon>Bacillales</taxon>
        <taxon>Paenibacillaceae</taxon>
        <taxon>Paenibacillus</taxon>
    </lineage>
</organism>
<evidence type="ECO:0000313" key="2">
    <source>
        <dbReference type="EMBL" id="WDI03687.1"/>
    </source>
</evidence>
<dbReference type="RefSeq" id="WP_047910120.1">
    <property type="nucleotide sequence ID" value="NZ_CP118108.1"/>
</dbReference>
<accession>A0ABY7XGM0</accession>
<feature type="transmembrane region" description="Helical" evidence="1">
    <location>
        <begin position="16"/>
        <end position="39"/>
    </location>
</feature>
<evidence type="ECO:0000256" key="1">
    <source>
        <dbReference type="SAM" id="Phobius"/>
    </source>
</evidence>
<keyword evidence="1" id="KW-0812">Transmembrane</keyword>
<evidence type="ECO:0000313" key="3">
    <source>
        <dbReference type="Proteomes" id="UP001221519"/>
    </source>
</evidence>
<gene>
    <name evidence="2" type="ORF">PUW25_06950</name>
</gene>
<keyword evidence="1" id="KW-0472">Membrane</keyword>
<dbReference type="Proteomes" id="UP001221519">
    <property type="component" value="Chromosome"/>
</dbReference>
<dbReference type="EMBL" id="CP118108">
    <property type="protein sequence ID" value="WDI03687.1"/>
    <property type="molecule type" value="Genomic_DNA"/>
</dbReference>
<protein>
    <submittedName>
        <fullName evidence="2">Uncharacterized protein</fullName>
    </submittedName>
</protein>
<keyword evidence="1" id="KW-1133">Transmembrane helix</keyword>
<reference evidence="2 3" key="1">
    <citation type="submission" date="2023-02" db="EMBL/GenBank/DDBJ databases">
        <title>Pathogen: clinical or host-associated sample.</title>
        <authorList>
            <person name="Hergert J."/>
            <person name="Casey R."/>
            <person name="Wagner J."/>
            <person name="Young E.L."/>
            <person name="Oakeson K.F."/>
        </authorList>
    </citation>
    <scope>NUCLEOTIDE SEQUENCE [LARGE SCALE GENOMIC DNA]</scope>
    <source>
        <strain evidence="2 3">2022CK-00829</strain>
    </source>
</reference>
<keyword evidence="3" id="KW-1185">Reference proteome</keyword>
<sequence>MKNRARLDGRKRRFRILFIIGLLIFLGYVLAVIAGIFSFQSQTHESMGETAPNEPVKMYVLNGSGDLWNIQDYTILIGAGQIMRGKAKLSYMGDSKDLQNIRHIDVSFYEQMDKDSRESVYGWSAEAIGVASASLSSIEDNVKEMGTNTGSYSYDELKKNADTYESTSAVITWEDLKGQSYSDTVELSIAHSAEIVGLAEE</sequence>